<keyword evidence="1" id="KW-1133">Transmembrane helix</keyword>
<dbReference type="RefSeq" id="WP_341406184.1">
    <property type="nucleotide sequence ID" value="NZ_JBBUKT010000007.1"/>
</dbReference>
<evidence type="ECO:0000313" key="3">
    <source>
        <dbReference type="Proteomes" id="UP001371305"/>
    </source>
</evidence>
<gene>
    <name evidence="2" type="ORF">WKV53_18085</name>
</gene>
<dbReference type="EMBL" id="JBBUKT010000007">
    <property type="protein sequence ID" value="MEK7952427.1"/>
    <property type="molecule type" value="Genomic_DNA"/>
</dbReference>
<keyword evidence="1" id="KW-0812">Transmembrane</keyword>
<comment type="caution">
    <text evidence="2">The sequence shown here is derived from an EMBL/GenBank/DDBJ whole genome shotgun (WGS) entry which is preliminary data.</text>
</comment>
<evidence type="ECO:0000256" key="1">
    <source>
        <dbReference type="SAM" id="Phobius"/>
    </source>
</evidence>
<accession>A0ABU9AZJ0</accession>
<keyword evidence="1" id="KW-0472">Membrane</keyword>
<feature type="transmembrane region" description="Helical" evidence="1">
    <location>
        <begin position="114"/>
        <end position="131"/>
    </location>
</feature>
<organism evidence="2 3">
    <name type="scientific">Luteolibacter soli</name>
    <dbReference type="NCBI Taxonomy" id="3135280"/>
    <lineage>
        <taxon>Bacteria</taxon>
        <taxon>Pseudomonadati</taxon>
        <taxon>Verrucomicrobiota</taxon>
        <taxon>Verrucomicrobiia</taxon>
        <taxon>Verrucomicrobiales</taxon>
        <taxon>Verrucomicrobiaceae</taxon>
        <taxon>Luteolibacter</taxon>
    </lineage>
</organism>
<evidence type="ECO:0000313" key="2">
    <source>
        <dbReference type="EMBL" id="MEK7952427.1"/>
    </source>
</evidence>
<reference evidence="2 3" key="1">
    <citation type="submission" date="2024-04" db="EMBL/GenBank/DDBJ databases">
        <title>Luteolibacter sp. isolated from soil.</title>
        <authorList>
            <person name="An J."/>
        </authorList>
    </citation>
    <scope>NUCLEOTIDE SEQUENCE [LARGE SCALE GENOMIC DNA]</scope>
    <source>
        <strain evidence="2 3">Y139</strain>
    </source>
</reference>
<proteinExistence type="predicted"/>
<dbReference type="Proteomes" id="UP001371305">
    <property type="component" value="Unassembled WGS sequence"/>
</dbReference>
<protein>
    <submittedName>
        <fullName evidence="2">Uncharacterized protein</fullName>
    </submittedName>
</protein>
<keyword evidence="3" id="KW-1185">Reference proteome</keyword>
<name>A0ABU9AZJ0_9BACT</name>
<feature type="transmembrane region" description="Helical" evidence="1">
    <location>
        <begin position="90"/>
        <end position="108"/>
    </location>
</feature>
<sequence length="180" mass="20022">MIWKLILVLSLVSLVGAWLGRHWFWTKARMEGIRHDCGISVRELRQHLGLPVARGGTETHAAALGNAVRECGLLLLEKEGNTLAKSRIKGAYLTKALPALLCIFAFFACFRMRPLLAFAAALGVLAMWTLFRATGMTIEWRAVARGTEALKASRALKRVSDEEEVIRCAKASVWSTIWPF</sequence>
<feature type="transmembrane region" description="Helical" evidence="1">
    <location>
        <begin position="6"/>
        <end position="24"/>
    </location>
</feature>